<gene>
    <name evidence="3" type="ORF">M0R89_04130</name>
</gene>
<evidence type="ECO:0000313" key="4">
    <source>
        <dbReference type="Proteomes" id="UP000830729"/>
    </source>
</evidence>
<feature type="transmembrane region" description="Helical" evidence="2">
    <location>
        <begin position="210"/>
        <end position="231"/>
    </location>
</feature>
<dbReference type="Proteomes" id="UP000830729">
    <property type="component" value="Chromosome"/>
</dbReference>
<feature type="region of interest" description="Disordered" evidence="1">
    <location>
        <begin position="1"/>
        <end position="33"/>
    </location>
</feature>
<organism evidence="3 4">
    <name type="scientific">Halorussus limi</name>
    <dbReference type="NCBI Taxonomy" id="2938695"/>
    <lineage>
        <taxon>Archaea</taxon>
        <taxon>Methanobacteriati</taxon>
        <taxon>Methanobacteriota</taxon>
        <taxon>Stenosarchaea group</taxon>
        <taxon>Halobacteria</taxon>
        <taxon>Halobacteriales</taxon>
        <taxon>Haladaptataceae</taxon>
        <taxon>Halorussus</taxon>
    </lineage>
</organism>
<keyword evidence="2" id="KW-1133">Transmembrane helix</keyword>
<proteinExistence type="predicted"/>
<evidence type="ECO:0000256" key="1">
    <source>
        <dbReference type="SAM" id="MobiDB-lite"/>
    </source>
</evidence>
<keyword evidence="4" id="KW-1185">Reference proteome</keyword>
<dbReference type="InterPro" id="IPR014470">
    <property type="entry name" value="UCP01500"/>
</dbReference>
<keyword evidence="2" id="KW-0472">Membrane</keyword>
<dbReference type="KEGG" id="halx:M0R89_04130"/>
<protein>
    <submittedName>
        <fullName evidence="3">DUF2270 domain-containing protein</fullName>
    </submittedName>
</protein>
<dbReference type="EMBL" id="CP096659">
    <property type="protein sequence ID" value="UPV75261.1"/>
    <property type="molecule type" value="Genomic_DNA"/>
</dbReference>
<feature type="transmembrane region" description="Helical" evidence="2">
    <location>
        <begin position="90"/>
        <end position="106"/>
    </location>
</feature>
<feature type="compositionally biased region" description="Acidic residues" evidence="1">
    <location>
        <begin position="20"/>
        <end position="33"/>
    </location>
</feature>
<evidence type="ECO:0000313" key="3">
    <source>
        <dbReference type="EMBL" id="UPV75261.1"/>
    </source>
</evidence>
<dbReference type="RefSeq" id="WP_248651304.1">
    <property type="nucleotide sequence ID" value="NZ_CP096659.1"/>
</dbReference>
<feature type="transmembrane region" description="Helical" evidence="2">
    <location>
        <begin position="67"/>
        <end position="84"/>
    </location>
</feature>
<dbReference type="GeneID" id="72184359"/>
<reference evidence="3 4" key="1">
    <citation type="submission" date="2022-04" db="EMBL/GenBank/DDBJ databases">
        <title>Diverse halophilic archaea isolated from saline environments.</title>
        <authorList>
            <person name="Cui H.-L."/>
        </authorList>
    </citation>
    <scope>NUCLEOTIDE SEQUENCE [LARGE SCALE GENOMIC DNA]</scope>
    <source>
        <strain evidence="3 4">XZYJT49</strain>
    </source>
</reference>
<sequence>MGGSGDAAADGRDEATVSDPSDDSEGPDESIGEAFAEDPSDAISLLGHFYRGQMDRVTAWRGRLDQTSYWAVTIIAALLTWVFSSANNPHYLLLIGMGALVVFLAVETRRYRAYDVWRERVRLLEQDLFAELFDPDRDISHPDWRRRISEDLRNPAVKTPLFTAFSRRLRRIYYPLSLVLLAAWVARVTVFQPKQSWRATASVLSVPGTAVVAGVAVFYLAATAAVVYGLVRRSGGEFHERESTDPWRE</sequence>
<dbReference type="Pfam" id="PF10028">
    <property type="entry name" value="DUF2270"/>
    <property type="match status" value="1"/>
</dbReference>
<dbReference type="AlphaFoldDB" id="A0A8U0HX12"/>
<feature type="transmembrane region" description="Helical" evidence="2">
    <location>
        <begin position="172"/>
        <end position="190"/>
    </location>
</feature>
<evidence type="ECO:0000256" key="2">
    <source>
        <dbReference type="SAM" id="Phobius"/>
    </source>
</evidence>
<keyword evidence="2" id="KW-0812">Transmembrane</keyword>
<name>A0A8U0HX12_9EURY</name>
<accession>A0A8U0HX12</accession>